<proteinExistence type="inferred from homology"/>
<feature type="transmembrane region" description="Helical" evidence="14">
    <location>
        <begin position="97"/>
        <end position="117"/>
    </location>
</feature>
<dbReference type="HAMAP" id="MF_00154">
    <property type="entry name" value="CyoE_CtaB"/>
    <property type="match status" value="1"/>
</dbReference>
<feature type="transmembrane region" description="Helical" evidence="14">
    <location>
        <begin position="72"/>
        <end position="91"/>
    </location>
</feature>
<feature type="transmembrane region" description="Helical" evidence="14">
    <location>
        <begin position="146"/>
        <end position="164"/>
    </location>
</feature>
<keyword evidence="5 14" id="KW-0808">Transferase</keyword>
<keyword evidence="9 14" id="KW-0472">Membrane</keyword>
<dbReference type="InterPro" id="IPR044878">
    <property type="entry name" value="UbiA_sf"/>
</dbReference>
<dbReference type="NCBIfam" id="NF003349">
    <property type="entry name" value="PRK04375.1-2"/>
    <property type="match status" value="1"/>
</dbReference>
<feature type="transmembrane region" description="Helical" evidence="14">
    <location>
        <begin position="200"/>
        <end position="217"/>
    </location>
</feature>
<evidence type="ECO:0000256" key="5">
    <source>
        <dbReference type="ARBA" id="ARBA00022679"/>
    </source>
</evidence>
<evidence type="ECO:0000256" key="10">
    <source>
        <dbReference type="ARBA" id="ARBA00030253"/>
    </source>
</evidence>
<evidence type="ECO:0000256" key="2">
    <source>
        <dbReference type="ARBA" id="ARBA00004919"/>
    </source>
</evidence>
<dbReference type="Gene3D" id="1.10.357.140">
    <property type="entry name" value="UbiA prenyltransferase"/>
    <property type="match status" value="1"/>
</dbReference>
<evidence type="ECO:0000313" key="16">
    <source>
        <dbReference type="Proteomes" id="UP001212803"/>
    </source>
</evidence>
<dbReference type="GO" id="GO:0008495">
    <property type="term" value="F:protoheme IX farnesyltransferase activity"/>
    <property type="evidence" value="ECO:0007669"/>
    <property type="project" value="UniProtKB-EC"/>
</dbReference>
<comment type="pathway">
    <text evidence="2 14">Porphyrin-containing compound metabolism; heme O biosynthesis; heme O from protoheme: step 1/1.</text>
</comment>
<comment type="function">
    <text evidence="14">Converts heme B (protoheme IX) to heme O by substitution of the vinyl group on carbon 2 of heme B porphyrin ring with a hydroxyethyl farnesyl side group.</text>
</comment>
<evidence type="ECO:0000256" key="8">
    <source>
        <dbReference type="ARBA" id="ARBA00023133"/>
    </source>
</evidence>
<evidence type="ECO:0000256" key="9">
    <source>
        <dbReference type="ARBA" id="ARBA00023136"/>
    </source>
</evidence>
<comment type="subcellular location">
    <subcellularLocation>
        <location evidence="1 14">Cell membrane</location>
        <topology evidence="1 14">Multi-pass membrane protein</topology>
    </subcellularLocation>
</comment>
<dbReference type="RefSeq" id="WP_270057992.1">
    <property type="nucleotide sequence ID" value="NZ_CP115149.1"/>
</dbReference>
<dbReference type="PANTHER" id="PTHR43448">
    <property type="entry name" value="PROTOHEME IX FARNESYLTRANSFERASE, MITOCHONDRIAL"/>
    <property type="match status" value="1"/>
</dbReference>
<evidence type="ECO:0000256" key="6">
    <source>
        <dbReference type="ARBA" id="ARBA00022692"/>
    </source>
</evidence>
<comment type="catalytic activity">
    <reaction evidence="13 14">
        <text>heme b + (2E,6E)-farnesyl diphosphate + H2O = Fe(II)-heme o + diphosphate</text>
        <dbReference type="Rhea" id="RHEA:28070"/>
        <dbReference type="ChEBI" id="CHEBI:15377"/>
        <dbReference type="ChEBI" id="CHEBI:33019"/>
        <dbReference type="ChEBI" id="CHEBI:60344"/>
        <dbReference type="ChEBI" id="CHEBI:60530"/>
        <dbReference type="ChEBI" id="CHEBI:175763"/>
        <dbReference type="EC" id="2.5.1.141"/>
    </reaction>
</comment>
<name>A0ABY7MAC0_9CHLR</name>
<keyword evidence="6 14" id="KW-0812">Transmembrane</keyword>
<comment type="miscellaneous">
    <text evidence="14">Carbon 2 of the heme B porphyrin ring is defined according to the Fischer nomenclature.</text>
</comment>
<gene>
    <name evidence="14" type="primary">ctaB</name>
    <name evidence="15" type="ORF">O0235_00845</name>
</gene>
<evidence type="ECO:0000256" key="4">
    <source>
        <dbReference type="ARBA" id="ARBA00022475"/>
    </source>
</evidence>
<protein>
    <recommendedName>
        <fullName evidence="11 14">Protoheme IX farnesyltransferase</fullName>
        <ecNumber evidence="3 14">2.5.1.141</ecNumber>
    </recommendedName>
    <alternativeName>
        <fullName evidence="12 14">Heme B farnesyltransferase</fullName>
    </alternativeName>
    <alternativeName>
        <fullName evidence="10 14">Heme O synthase</fullName>
    </alternativeName>
</protein>
<evidence type="ECO:0000256" key="12">
    <source>
        <dbReference type="ARBA" id="ARBA00042475"/>
    </source>
</evidence>
<evidence type="ECO:0000256" key="3">
    <source>
        <dbReference type="ARBA" id="ARBA00012292"/>
    </source>
</evidence>
<dbReference type="PANTHER" id="PTHR43448:SF7">
    <property type="entry name" value="4-HYDROXYBENZOATE SOLANESYLTRANSFERASE"/>
    <property type="match status" value="1"/>
</dbReference>
<dbReference type="InterPro" id="IPR006369">
    <property type="entry name" value="Protohaem_IX_farnesylTrfase"/>
</dbReference>
<evidence type="ECO:0000256" key="11">
    <source>
        <dbReference type="ARBA" id="ARBA00040810"/>
    </source>
</evidence>
<keyword evidence="8 14" id="KW-0350">Heme biosynthesis</keyword>
<evidence type="ECO:0000256" key="13">
    <source>
        <dbReference type="ARBA" id="ARBA00047690"/>
    </source>
</evidence>
<keyword evidence="4 14" id="KW-1003">Cell membrane</keyword>
<keyword evidence="16" id="KW-1185">Reference proteome</keyword>
<dbReference type="CDD" id="cd13957">
    <property type="entry name" value="PT_UbiA_Cox10"/>
    <property type="match status" value="1"/>
</dbReference>
<accession>A0ABY7MAC0</accession>
<evidence type="ECO:0000256" key="14">
    <source>
        <dbReference type="HAMAP-Rule" id="MF_00154"/>
    </source>
</evidence>
<dbReference type="EC" id="2.5.1.141" evidence="3 14"/>
<keyword evidence="7 14" id="KW-1133">Transmembrane helix</keyword>
<organism evidence="15 16">
    <name type="scientific">Tepidiforma flava</name>
    <dbReference type="NCBI Taxonomy" id="3004094"/>
    <lineage>
        <taxon>Bacteria</taxon>
        <taxon>Bacillati</taxon>
        <taxon>Chloroflexota</taxon>
        <taxon>Tepidiformia</taxon>
        <taxon>Tepidiformales</taxon>
        <taxon>Tepidiformaceae</taxon>
        <taxon>Tepidiforma</taxon>
    </lineage>
</organism>
<reference evidence="15 16" key="1">
    <citation type="journal article" date="2023" name="ISME J.">
        <title>Thermophilic Dehalococcoidia with unusual traits shed light on an unexpected past.</title>
        <authorList>
            <person name="Palmer M."/>
            <person name="Covington J.K."/>
            <person name="Zhou E.M."/>
            <person name="Thomas S.C."/>
            <person name="Habib N."/>
            <person name="Seymour C.O."/>
            <person name="Lai D."/>
            <person name="Johnston J."/>
            <person name="Hashimi A."/>
            <person name="Jiao J.Y."/>
            <person name="Muok A.R."/>
            <person name="Liu L."/>
            <person name="Xian W.D."/>
            <person name="Zhi X.Y."/>
            <person name="Li M.M."/>
            <person name="Silva L.P."/>
            <person name="Bowen B.P."/>
            <person name="Louie K."/>
            <person name="Briegel A."/>
            <person name="Pett-Ridge J."/>
            <person name="Weber P.K."/>
            <person name="Tocheva E.I."/>
            <person name="Woyke T."/>
            <person name="Northen T.R."/>
            <person name="Mayali X."/>
            <person name="Li W.J."/>
            <person name="Hedlund B.P."/>
        </authorList>
    </citation>
    <scope>NUCLEOTIDE SEQUENCE [LARGE SCALE GENOMIC DNA]</scope>
    <source>
        <strain evidence="15 16">YIM 72310</strain>
    </source>
</reference>
<dbReference type="Proteomes" id="UP001212803">
    <property type="component" value="Chromosome"/>
</dbReference>
<evidence type="ECO:0000313" key="15">
    <source>
        <dbReference type="EMBL" id="WBL37479.1"/>
    </source>
</evidence>
<comment type="similarity">
    <text evidence="14">Belongs to the UbiA prenyltransferase family. Protoheme IX farnesyltransferase subfamily.</text>
</comment>
<feature type="transmembrane region" description="Helical" evidence="14">
    <location>
        <begin position="170"/>
        <end position="188"/>
    </location>
</feature>
<dbReference type="EMBL" id="CP115149">
    <property type="protein sequence ID" value="WBL37479.1"/>
    <property type="molecule type" value="Genomic_DNA"/>
</dbReference>
<dbReference type="InterPro" id="IPR000537">
    <property type="entry name" value="UbiA_prenyltransferase"/>
</dbReference>
<dbReference type="Pfam" id="PF01040">
    <property type="entry name" value="UbiA"/>
    <property type="match status" value="1"/>
</dbReference>
<dbReference type="NCBIfam" id="TIGR01473">
    <property type="entry name" value="cyoE_ctaB"/>
    <property type="match status" value="1"/>
</dbReference>
<evidence type="ECO:0000256" key="1">
    <source>
        <dbReference type="ARBA" id="ARBA00004651"/>
    </source>
</evidence>
<feature type="transmembrane region" description="Helical" evidence="14">
    <location>
        <begin position="46"/>
        <end position="65"/>
    </location>
</feature>
<feature type="transmembrane region" description="Helical" evidence="14">
    <location>
        <begin position="21"/>
        <end position="40"/>
    </location>
</feature>
<sequence>MDAIMRRTRERPTVTGAVPPGHALAFGIALGAGAFVFLWATTTLAAAVLALAALLFYVFIYTMWLKRRTPQNIVIGGAAGAFPPVVGWAAVTGEAPLAAWVMFAIVFFWTPPHFWALSLRLEGDYARAGVPMLPVTDGPAYTRAQILRYTLMLIPVTLLLGPAADMGLVYYAAATGLGAAFAWMAWRLWREPGSMPPMRVYKFSLLYLGLLFVAMGVDAAL</sequence>
<evidence type="ECO:0000256" key="7">
    <source>
        <dbReference type="ARBA" id="ARBA00022989"/>
    </source>
</evidence>